<dbReference type="SUPFAM" id="SSF75005">
    <property type="entry name" value="Arabinanase/levansucrase/invertase"/>
    <property type="match status" value="1"/>
</dbReference>
<reference evidence="7 8" key="1">
    <citation type="submission" date="2014-12" db="EMBL/GenBank/DDBJ databases">
        <title>Comparative genomics of the lactic acid bacteria isolated from the honey bee gut.</title>
        <authorList>
            <person name="Ellegaard K.M."/>
            <person name="Tamarit D."/>
            <person name="Javelind E."/>
            <person name="Olofsson T."/>
            <person name="Andersson S.G."/>
            <person name="Vasquez A."/>
        </authorList>
    </citation>
    <scope>NUCLEOTIDE SEQUENCE [LARGE SCALE GENOMIC DNA]</scope>
    <source>
        <strain evidence="7 8">Bin7</strain>
    </source>
</reference>
<keyword evidence="3 6" id="KW-0378">Hydrolase</keyword>
<keyword evidence="2 7" id="KW-0624">Polysaccharide degradation</keyword>
<dbReference type="InterPro" id="IPR023296">
    <property type="entry name" value="Glyco_hydro_beta-prop_sf"/>
</dbReference>
<gene>
    <name evidence="7" type="ORF">JF70_01860</name>
</gene>
<dbReference type="PATRIC" id="fig|1684.5.peg.197"/>
<dbReference type="EMBL" id="JWMF01000003">
    <property type="protein sequence ID" value="KJY52104.1"/>
    <property type="molecule type" value="Genomic_DNA"/>
</dbReference>
<dbReference type="CDD" id="cd09004">
    <property type="entry name" value="GH43_bXyl-like"/>
    <property type="match status" value="1"/>
</dbReference>
<dbReference type="Gene3D" id="2.115.10.20">
    <property type="entry name" value="Glycosyl hydrolase domain, family 43"/>
    <property type="match status" value="1"/>
</dbReference>
<keyword evidence="2 7" id="KW-0858">Xylan degradation</keyword>
<keyword evidence="5 6" id="KW-0326">Glycosidase</keyword>
<dbReference type="PANTHER" id="PTHR43772">
    <property type="entry name" value="ENDO-1,4-BETA-XYLANASE"/>
    <property type="match status" value="1"/>
</dbReference>
<dbReference type="Pfam" id="PF04616">
    <property type="entry name" value="Glyco_hydro_43"/>
    <property type="match status" value="1"/>
</dbReference>
<evidence type="ECO:0000256" key="2">
    <source>
        <dbReference type="ARBA" id="ARBA00022651"/>
    </source>
</evidence>
<keyword evidence="8" id="KW-1185">Reference proteome</keyword>
<evidence type="ECO:0000256" key="3">
    <source>
        <dbReference type="ARBA" id="ARBA00022801"/>
    </source>
</evidence>
<accession>A0A0F4L1L6</accession>
<dbReference type="RefSeq" id="WP_045935980.1">
    <property type="nucleotide sequence ID" value="NZ_KQ033885.1"/>
</dbReference>
<dbReference type="Proteomes" id="UP000033567">
    <property type="component" value="Unassembled WGS sequence"/>
</dbReference>
<evidence type="ECO:0000256" key="5">
    <source>
        <dbReference type="ARBA" id="ARBA00023295"/>
    </source>
</evidence>
<comment type="similarity">
    <text evidence="1 6">Belongs to the glycosyl hydrolase 43 family.</text>
</comment>
<evidence type="ECO:0000256" key="4">
    <source>
        <dbReference type="ARBA" id="ARBA00023277"/>
    </source>
</evidence>
<dbReference type="PANTHER" id="PTHR43772:SF2">
    <property type="entry name" value="PUTATIVE (AFU_ORTHOLOGUE AFUA_2G04480)-RELATED"/>
    <property type="match status" value="1"/>
</dbReference>
<dbReference type="GO" id="GO:0004553">
    <property type="term" value="F:hydrolase activity, hydrolyzing O-glycosyl compounds"/>
    <property type="evidence" value="ECO:0007669"/>
    <property type="project" value="InterPro"/>
</dbReference>
<evidence type="ECO:0000313" key="7">
    <source>
        <dbReference type="EMBL" id="KJY52104.1"/>
    </source>
</evidence>
<evidence type="ECO:0000256" key="6">
    <source>
        <dbReference type="RuleBase" id="RU361187"/>
    </source>
</evidence>
<dbReference type="InterPro" id="IPR006710">
    <property type="entry name" value="Glyco_hydro_43"/>
</dbReference>
<keyword evidence="4" id="KW-0119">Carbohydrate metabolism</keyword>
<comment type="caution">
    <text evidence="7">The sequence shown here is derived from an EMBL/GenBank/DDBJ whole genome shotgun (WGS) entry which is preliminary data.</text>
</comment>
<organism evidence="7 8">
    <name type="scientific">Bifidobacterium mellis</name>
    <dbReference type="NCBI Taxonomy" id="1293823"/>
    <lineage>
        <taxon>Bacteria</taxon>
        <taxon>Bacillati</taxon>
        <taxon>Actinomycetota</taxon>
        <taxon>Actinomycetes</taxon>
        <taxon>Bifidobacteriales</taxon>
        <taxon>Bifidobacteriaceae</taxon>
        <taxon>Bifidobacterium</taxon>
    </lineage>
</organism>
<dbReference type="GO" id="GO:0045493">
    <property type="term" value="P:xylan catabolic process"/>
    <property type="evidence" value="ECO:0007669"/>
    <property type="project" value="UniProtKB-KW"/>
</dbReference>
<dbReference type="InterPro" id="IPR052176">
    <property type="entry name" value="Glycosyl_Hydrlase_43_Enz"/>
</dbReference>
<proteinExistence type="inferred from homology"/>
<dbReference type="AlphaFoldDB" id="A0A0F4L1L6"/>
<evidence type="ECO:0000313" key="8">
    <source>
        <dbReference type="Proteomes" id="UP000033567"/>
    </source>
</evidence>
<name>A0A0F4L1L6_9BIFI</name>
<sequence length="309" mass="34604">MEEFANAHQGSEGTGLASNPLHRYCADPDLVMVGDRWYLYCTEDGLPGWSSHAFYVYESRDLCHWTRRRILDLDQVPWWHGGQGAWAPCLLVRRGRCILYFVADGQIGQAVAPGPTGPFRAAQKPFIARGDYDCLPIDPSVFVDDDDVPYLLWGNGRAYMGRLSPDGLRLEEGSVRSAVPDNFREAITVCRRGDTYYASWSENDTRDPGYRIRWSSAPSLDGPWTAPQVLIKADHAKGILATGHHCITRVPDRDDWIVAYHRFARGGQGDGCHREIVFAPLDFADDGAMVQVSPQVGSYWYPARNPVTP</sequence>
<evidence type="ECO:0000256" key="1">
    <source>
        <dbReference type="ARBA" id="ARBA00009865"/>
    </source>
</evidence>
<protein>
    <submittedName>
        <fullName evidence="7">Endo-1,4-beta-xylanase</fullName>
    </submittedName>
</protein>